<dbReference type="PANTHER" id="PTHR47163:SF2">
    <property type="entry name" value="SI:DKEY-17M8.2"/>
    <property type="match status" value="1"/>
</dbReference>
<dbReference type="SMART" id="SM01126">
    <property type="entry name" value="DDE_Tnp_IS1595"/>
    <property type="match status" value="1"/>
</dbReference>
<name>A0A3S4XPX1_MANHA</name>
<organism evidence="2 3">
    <name type="scientific">Mannheimia haemolytica</name>
    <name type="common">Pasteurella haemolytica</name>
    <dbReference type="NCBI Taxonomy" id="75985"/>
    <lineage>
        <taxon>Bacteria</taxon>
        <taxon>Pseudomonadati</taxon>
        <taxon>Pseudomonadota</taxon>
        <taxon>Gammaproteobacteria</taxon>
        <taxon>Pasteurellales</taxon>
        <taxon>Pasteurellaceae</taxon>
        <taxon>Mannheimia</taxon>
    </lineage>
</organism>
<gene>
    <name evidence="2" type="ORF">NCTC10643_01874</name>
</gene>
<dbReference type="InterPro" id="IPR024442">
    <property type="entry name" value="Transposase_Zn_ribbon"/>
</dbReference>
<sequence>MQFMASSKYKNAQYGIITIFQANCKSVMTQHFLLTSKARTLSPIKIACLSDAEAFSMLCDIRWGSEKHVVCPKCGVRHQAYFISTRKQWRCKHCKHTFSITSGTIFANHKLPLQTYLFAIALFVNAVKGISACQLSRDLNVQYKTAFTLAHKIRESLIVQRELFPLVGEVHIDGTYVHSAPRPKNKKAERVDRRLKENTNPNKRAVLVMRERYSEQETSSNPQLVGAKKTITFPILSENTEAVKKLAQAYIEPNSRIYADENAAYDELMVNYDLQRVNHQREYRSDEGVTNNLAESYFARFKRMYYGQVHKMSNVYLDNYANEVAYREDTRKLDNLTIFNDITSKCLSTSSDNAWKGYWQGNHRQVERLVM</sequence>
<evidence type="ECO:0000313" key="3">
    <source>
        <dbReference type="Proteomes" id="UP000271188"/>
    </source>
</evidence>
<dbReference type="InterPro" id="IPR024445">
    <property type="entry name" value="Tnp_ISXO2-like"/>
</dbReference>
<feature type="domain" description="ISXO2-like transposase" evidence="1">
    <location>
        <begin position="165"/>
        <end position="329"/>
    </location>
</feature>
<dbReference type="InterPro" id="IPR053164">
    <property type="entry name" value="IS1016-like_transposase"/>
</dbReference>
<dbReference type="Pfam" id="PF12762">
    <property type="entry name" value="DDE_Tnp_IS1595"/>
    <property type="match status" value="1"/>
</dbReference>
<dbReference type="Pfam" id="PF12760">
    <property type="entry name" value="Zn_ribbon_IS1595"/>
    <property type="match status" value="1"/>
</dbReference>
<dbReference type="Proteomes" id="UP000271188">
    <property type="component" value="Chromosome"/>
</dbReference>
<evidence type="ECO:0000259" key="1">
    <source>
        <dbReference type="SMART" id="SM01126"/>
    </source>
</evidence>
<dbReference type="NCBIfam" id="NF033547">
    <property type="entry name" value="transpos_IS1595"/>
    <property type="match status" value="1"/>
</dbReference>
<accession>A0A3S4XPX1</accession>
<dbReference type="PANTHER" id="PTHR47163">
    <property type="entry name" value="DDE_TNP_IS1595 DOMAIN-CONTAINING PROTEIN"/>
    <property type="match status" value="1"/>
</dbReference>
<dbReference type="AlphaFoldDB" id="A0A3S4XPX1"/>
<proteinExistence type="predicted"/>
<evidence type="ECO:0000313" key="2">
    <source>
        <dbReference type="EMBL" id="VEI77985.1"/>
    </source>
</evidence>
<dbReference type="EMBL" id="LR134495">
    <property type="protein sequence ID" value="VEI77985.1"/>
    <property type="molecule type" value="Genomic_DNA"/>
</dbReference>
<reference evidence="2" key="1">
    <citation type="submission" date="2018-12" db="EMBL/GenBank/DDBJ databases">
        <authorList>
            <consortium name="Pathogen Informatics"/>
        </authorList>
    </citation>
    <scope>NUCLEOTIDE SEQUENCE [LARGE SCALE GENOMIC DNA]</scope>
    <source>
        <strain evidence="2">NCTC10643</strain>
    </source>
</reference>
<protein>
    <submittedName>
        <fullName evidence="2">Transposase and inactivated derivatives</fullName>
    </submittedName>
</protein>